<dbReference type="AlphaFoldDB" id="A0A9W9IWG3"/>
<organism evidence="1 2">
    <name type="scientific">Penicillium capsulatum</name>
    <dbReference type="NCBI Taxonomy" id="69766"/>
    <lineage>
        <taxon>Eukaryota</taxon>
        <taxon>Fungi</taxon>
        <taxon>Dikarya</taxon>
        <taxon>Ascomycota</taxon>
        <taxon>Pezizomycotina</taxon>
        <taxon>Eurotiomycetes</taxon>
        <taxon>Eurotiomycetidae</taxon>
        <taxon>Eurotiales</taxon>
        <taxon>Aspergillaceae</taxon>
        <taxon>Penicillium</taxon>
    </lineage>
</organism>
<dbReference type="OrthoDB" id="4510378at2759"/>
<evidence type="ECO:0000313" key="1">
    <source>
        <dbReference type="EMBL" id="KAJ5183106.1"/>
    </source>
</evidence>
<comment type="caution">
    <text evidence="1">The sequence shown here is derived from an EMBL/GenBank/DDBJ whole genome shotgun (WGS) entry which is preliminary data.</text>
</comment>
<keyword evidence="2" id="KW-1185">Reference proteome</keyword>
<gene>
    <name evidence="1" type="ORF">N7492_000722</name>
</gene>
<name>A0A9W9IWG3_9EURO</name>
<reference evidence="1" key="2">
    <citation type="journal article" date="2023" name="IMA Fungus">
        <title>Comparative genomic study of the Penicillium genus elucidates a diverse pangenome and 15 lateral gene transfer events.</title>
        <authorList>
            <person name="Petersen C."/>
            <person name="Sorensen T."/>
            <person name="Nielsen M.R."/>
            <person name="Sondergaard T.E."/>
            <person name="Sorensen J.L."/>
            <person name="Fitzpatrick D.A."/>
            <person name="Frisvad J.C."/>
            <person name="Nielsen K.L."/>
        </authorList>
    </citation>
    <scope>NUCLEOTIDE SEQUENCE</scope>
    <source>
        <strain evidence="1">IBT 21917</strain>
    </source>
</reference>
<proteinExistence type="predicted"/>
<accession>A0A9W9IWG3</accession>
<evidence type="ECO:0000313" key="2">
    <source>
        <dbReference type="Proteomes" id="UP001146351"/>
    </source>
</evidence>
<dbReference type="Proteomes" id="UP001146351">
    <property type="component" value="Unassembled WGS sequence"/>
</dbReference>
<dbReference type="EMBL" id="JAPQKO010000001">
    <property type="protein sequence ID" value="KAJ5183106.1"/>
    <property type="molecule type" value="Genomic_DNA"/>
</dbReference>
<protein>
    <submittedName>
        <fullName evidence="1">Uncharacterized protein</fullName>
    </submittedName>
</protein>
<sequence>MATLNTLQKCKVPVWAWRFKQSTGRLLYVLRVLQHTQKPDVADFVLRCLHIELHELSFESGATCSSGNVYFMPRTDGSCSIARSRRIAMYGDDEFITFRDMRNAGIHKELPLHSHLFAAFNTYACNFHMMDSFLSWKPITQTNAKSELFASKVDHPYFTVLHGAQSVRSNQCHRQIWMKSDNQTPDDRPSRAELIVLISWMLGAMALQKPNTRRSTRKRHSVMHHVFPTMVISFQPRARARVLYGYFDGTLKVHFTKMQEFDVPKYTQKMDLLLRWAWPVLAGRTSTIIPLPTISESDEESLPGPEPMKRVSSKKFSLKEKMFSIAAGMSWPGKRPAFANKINHVCELRVRMASSKYA</sequence>
<reference evidence="1" key="1">
    <citation type="submission" date="2022-11" db="EMBL/GenBank/DDBJ databases">
        <authorList>
            <person name="Petersen C."/>
        </authorList>
    </citation>
    <scope>NUCLEOTIDE SEQUENCE</scope>
    <source>
        <strain evidence="1">IBT 21917</strain>
    </source>
</reference>